<dbReference type="PRINTS" id="PR00035">
    <property type="entry name" value="HTHGNTR"/>
</dbReference>
<dbReference type="RefSeq" id="WP_167330811.1">
    <property type="nucleotide sequence ID" value="NZ_CP068595.1"/>
</dbReference>
<name>A0A974SFR8_9BACL</name>
<protein>
    <submittedName>
        <fullName evidence="5">FadR family transcriptional regulator</fullName>
    </submittedName>
</protein>
<keyword evidence="2" id="KW-0238">DNA-binding</keyword>
<gene>
    <name evidence="5" type="ORF">JI735_24250</name>
</gene>
<sequence length="225" mass="25764">MLLLTQTQRLTLVEQVAYQIQGKIENGEWRVGMRIPPEPELMEQLQVSRNTLREAIRALTYAGLLKTRQGDGTYVCSSSVLGSVIEKVIKHTDMLESLEVRYALEREAAALAASRRSEEDLEAIRTCLDKCRQAAGRQDLKTYAYWDVEFHKMVIAASHNQLMGNLYNHITEALHNMVLETEDFKNAAFYHDSHDLLYQAIANRDCPQAEEAVRLYIEKARTKMC</sequence>
<dbReference type="Pfam" id="PF07729">
    <property type="entry name" value="FCD"/>
    <property type="match status" value="1"/>
</dbReference>
<dbReference type="Pfam" id="PF00392">
    <property type="entry name" value="GntR"/>
    <property type="match status" value="1"/>
</dbReference>
<accession>A0A974SFR8</accession>
<keyword evidence="1" id="KW-0805">Transcription regulation</keyword>
<proteinExistence type="predicted"/>
<dbReference type="SMART" id="SM00345">
    <property type="entry name" value="HTH_GNTR"/>
    <property type="match status" value="1"/>
</dbReference>
<feature type="domain" description="HTH gntR-type" evidence="4">
    <location>
        <begin position="10"/>
        <end position="78"/>
    </location>
</feature>
<keyword evidence="3" id="KW-0804">Transcription</keyword>
<dbReference type="Gene3D" id="1.20.120.530">
    <property type="entry name" value="GntR ligand-binding domain-like"/>
    <property type="match status" value="1"/>
</dbReference>
<evidence type="ECO:0000256" key="2">
    <source>
        <dbReference type="ARBA" id="ARBA00023125"/>
    </source>
</evidence>
<dbReference type="SMART" id="SM00895">
    <property type="entry name" value="FCD"/>
    <property type="match status" value="1"/>
</dbReference>
<dbReference type="KEGG" id="pson:JI735_24250"/>
<dbReference type="InterPro" id="IPR008920">
    <property type="entry name" value="TF_FadR/GntR_C"/>
</dbReference>
<dbReference type="InterPro" id="IPR036388">
    <property type="entry name" value="WH-like_DNA-bd_sf"/>
</dbReference>
<dbReference type="Gene3D" id="1.10.10.10">
    <property type="entry name" value="Winged helix-like DNA-binding domain superfamily/Winged helix DNA-binding domain"/>
    <property type="match status" value="1"/>
</dbReference>
<dbReference type="EMBL" id="CP068595">
    <property type="protein sequence ID" value="QQZ64302.1"/>
    <property type="molecule type" value="Genomic_DNA"/>
</dbReference>
<dbReference type="Proteomes" id="UP000595841">
    <property type="component" value="Chromosome"/>
</dbReference>
<keyword evidence="6" id="KW-1185">Reference proteome</keyword>
<dbReference type="PANTHER" id="PTHR43537:SF47">
    <property type="entry name" value="REGULATORY PROTEIN GNTR HTH"/>
    <property type="match status" value="1"/>
</dbReference>
<organism evidence="5 6">
    <name type="scientific">Paenibacillus sonchi</name>
    <dbReference type="NCBI Taxonomy" id="373687"/>
    <lineage>
        <taxon>Bacteria</taxon>
        <taxon>Bacillati</taxon>
        <taxon>Bacillota</taxon>
        <taxon>Bacilli</taxon>
        <taxon>Bacillales</taxon>
        <taxon>Paenibacillaceae</taxon>
        <taxon>Paenibacillus</taxon>
        <taxon>Paenibacillus sonchi group</taxon>
    </lineage>
</organism>
<dbReference type="AlphaFoldDB" id="A0A974SFR8"/>
<dbReference type="InterPro" id="IPR011711">
    <property type="entry name" value="GntR_C"/>
</dbReference>
<reference evidence="5 6" key="1">
    <citation type="submission" date="2021-01" db="EMBL/GenBank/DDBJ databases">
        <title>Whole genome sequence of Paenibacillus sonchi LMG 24727 for comparative genomics.</title>
        <authorList>
            <person name="Lee G."/>
            <person name="Kim M.-J."/>
            <person name="Lim K."/>
            <person name="Shin J.-H."/>
        </authorList>
    </citation>
    <scope>NUCLEOTIDE SEQUENCE [LARGE SCALE GENOMIC DNA]</scope>
    <source>
        <strain evidence="5 6">LMG 24727</strain>
    </source>
</reference>
<evidence type="ECO:0000313" key="6">
    <source>
        <dbReference type="Proteomes" id="UP000595841"/>
    </source>
</evidence>
<dbReference type="SUPFAM" id="SSF46785">
    <property type="entry name" value="Winged helix' DNA-binding domain"/>
    <property type="match status" value="1"/>
</dbReference>
<dbReference type="CDD" id="cd07377">
    <property type="entry name" value="WHTH_GntR"/>
    <property type="match status" value="1"/>
</dbReference>
<evidence type="ECO:0000259" key="4">
    <source>
        <dbReference type="PROSITE" id="PS50949"/>
    </source>
</evidence>
<dbReference type="PROSITE" id="PS50949">
    <property type="entry name" value="HTH_GNTR"/>
    <property type="match status" value="1"/>
</dbReference>
<dbReference type="GO" id="GO:0003677">
    <property type="term" value="F:DNA binding"/>
    <property type="evidence" value="ECO:0007669"/>
    <property type="project" value="UniProtKB-KW"/>
</dbReference>
<evidence type="ECO:0000256" key="3">
    <source>
        <dbReference type="ARBA" id="ARBA00023163"/>
    </source>
</evidence>
<evidence type="ECO:0000256" key="1">
    <source>
        <dbReference type="ARBA" id="ARBA00023015"/>
    </source>
</evidence>
<dbReference type="InterPro" id="IPR000524">
    <property type="entry name" value="Tscrpt_reg_HTH_GntR"/>
</dbReference>
<dbReference type="PANTHER" id="PTHR43537">
    <property type="entry name" value="TRANSCRIPTIONAL REGULATOR, GNTR FAMILY"/>
    <property type="match status" value="1"/>
</dbReference>
<evidence type="ECO:0000313" key="5">
    <source>
        <dbReference type="EMBL" id="QQZ64302.1"/>
    </source>
</evidence>
<dbReference type="SUPFAM" id="SSF48008">
    <property type="entry name" value="GntR ligand-binding domain-like"/>
    <property type="match status" value="1"/>
</dbReference>
<dbReference type="InterPro" id="IPR036390">
    <property type="entry name" value="WH_DNA-bd_sf"/>
</dbReference>
<dbReference type="GO" id="GO:0003700">
    <property type="term" value="F:DNA-binding transcription factor activity"/>
    <property type="evidence" value="ECO:0007669"/>
    <property type="project" value="InterPro"/>
</dbReference>